<evidence type="ECO:0000256" key="4">
    <source>
        <dbReference type="ARBA" id="ARBA00019595"/>
    </source>
</evidence>
<keyword evidence="7 10" id="KW-0413">Isomerase</keyword>
<dbReference type="InterPro" id="IPR000888">
    <property type="entry name" value="RmlC-like"/>
</dbReference>
<dbReference type="UniPathway" id="UPA00124"/>
<accession>A0A0M7FEM6</accession>
<dbReference type="EC" id="5.1.3.13" evidence="3 7"/>
<dbReference type="CDD" id="cd00438">
    <property type="entry name" value="cupin_RmlC"/>
    <property type="match status" value="1"/>
</dbReference>
<proteinExistence type="inferred from homology"/>
<evidence type="ECO:0000256" key="7">
    <source>
        <dbReference type="RuleBase" id="RU364069"/>
    </source>
</evidence>
<dbReference type="RefSeq" id="WP_043207147.1">
    <property type="nucleotide sequence ID" value="NZ_CAJGUP010000229.1"/>
</dbReference>
<dbReference type="KEGG" id="bpdz:BBN53_19965"/>
<feature type="region of interest" description="Disordered" evidence="8">
    <location>
        <begin position="171"/>
        <end position="190"/>
    </location>
</feature>
<comment type="catalytic activity">
    <reaction evidence="1 7">
        <text>dTDP-4-dehydro-6-deoxy-alpha-D-glucose = dTDP-4-dehydro-beta-L-rhamnose</text>
        <dbReference type="Rhea" id="RHEA:16969"/>
        <dbReference type="ChEBI" id="CHEBI:57649"/>
        <dbReference type="ChEBI" id="CHEBI:62830"/>
        <dbReference type="EC" id="5.1.3.13"/>
    </reaction>
</comment>
<reference evidence="9 12" key="2">
    <citation type="submission" date="2016-07" db="EMBL/GenBank/DDBJ databases">
        <title>Complete genome sequences of Bordetella pseudohinzii.</title>
        <authorList>
            <person name="Spilker T."/>
            <person name="Darrah R."/>
            <person name="LiPuma J.J."/>
        </authorList>
    </citation>
    <scope>NUCLEOTIDE SEQUENCE [LARGE SCALE GENOMIC DNA]</scope>
    <source>
        <strain evidence="9 12">HI4681</strain>
    </source>
</reference>
<comment type="function">
    <text evidence="2 7">Catalyzes the epimerization of the C3' and C5'positions of dTDP-6-deoxy-D-xylo-4-hexulose, forming dTDP-6-deoxy-L-lyxo-4-hexulose.</text>
</comment>
<dbReference type="OrthoDB" id="9800680at2"/>
<evidence type="ECO:0000313" key="10">
    <source>
        <dbReference type="EMBL" id="CUI80089.1"/>
    </source>
</evidence>
<evidence type="ECO:0000256" key="3">
    <source>
        <dbReference type="ARBA" id="ARBA00012098"/>
    </source>
</evidence>
<dbReference type="GO" id="GO:0000271">
    <property type="term" value="P:polysaccharide biosynthetic process"/>
    <property type="evidence" value="ECO:0007669"/>
    <property type="project" value="TreeGrafter"/>
</dbReference>
<dbReference type="SUPFAM" id="SSF51182">
    <property type="entry name" value="RmlC-like cupins"/>
    <property type="match status" value="1"/>
</dbReference>
<evidence type="ECO:0000256" key="5">
    <source>
        <dbReference type="PIRSR" id="PIRSR600888-1"/>
    </source>
</evidence>
<dbReference type="PANTHER" id="PTHR21047">
    <property type="entry name" value="DTDP-6-DEOXY-D-GLUCOSE-3,5 EPIMERASE"/>
    <property type="match status" value="1"/>
</dbReference>
<accession>A0A0J6CAE4</accession>
<dbReference type="GO" id="GO:0008830">
    <property type="term" value="F:dTDP-4-dehydrorhamnose 3,5-epimerase activity"/>
    <property type="evidence" value="ECO:0007669"/>
    <property type="project" value="UniProtKB-UniRule"/>
</dbReference>
<dbReference type="Gene3D" id="2.60.120.10">
    <property type="entry name" value="Jelly Rolls"/>
    <property type="match status" value="1"/>
</dbReference>
<dbReference type="AlphaFoldDB" id="A0A0J6CAE4"/>
<dbReference type="GO" id="GO:0019305">
    <property type="term" value="P:dTDP-rhamnose biosynthetic process"/>
    <property type="evidence" value="ECO:0007669"/>
    <property type="project" value="UniProtKB-UniRule"/>
</dbReference>
<dbReference type="PANTHER" id="PTHR21047:SF2">
    <property type="entry name" value="THYMIDINE DIPHOSPHO-4-KETO-RHAMNOSE 3,5-EPIMERASE"/>
    <property type="match status" value="1"/>
</dbReference>
<dbReference type="NCBIfam" id="TIGR01221">
    <property type="entry name" value="rmlC"/>
    <property type="match status" value="1"/>
</dbReference>
<dbReference type="EMBL" id="CYTV01000005">
    <property type="protein sequence ID" value="CUI80089.1"/>
    <property type="molecule type" value="Genomic_DNA"/>
</dbReference>
<evidence type="ECO:0000256" key="1">
    <source>
        <dbReference type="ARBA" id="ARBA00001298"/>
    </source>
</evidence>
<keyword evidence="12" id="KW-1185">Reference proteome</keyword>
<evidence type="ECO:0000256" key="2">
    <source>
        <dbReference type="ARBA" id="ARBA00001997"/>
    </source>
</evidence>
<feature type="active site" description="Proton donor" evidence="5">
    <location>
        <position position="137"/>
    </location>
</feature>
<evidence type="ECO:0000256" key="8">
    <source>
        <dbReference type="SAM" id="MobiDB-lite"/>
    </source>
</evidence>
<evidence type="ECO:0000313" key="9">
    <source>
        <dbReference type="EMBL" id="ANY17959.1"/>
    </source>
</evidence>
<feature type="active site" description="Proton acceptor" evidence="5">
    <location>
        <position position="67"/>
    </location>
</feature>
<feature type="site" description="Participates in a stacking interaction with the thymidine ring of dTDP-4-oxo-6-deoxyglucose" evidence="6">
    <location>
        <position position="143"/>
    </location>
</feature>
<evidence type="ECO:0000256" key="6">
    <source>
        <dbReference type="PIRSR" id="PIRSR600888-3"/>
    </source>
</evidence>
<sequence length="190" mass="20610">MKITPTALHGVVLIEPEVLADGRGWFAERFRQDVFEAGLRELGLPVPAPFVQENQSSSGLGVLRGLHYQLAPHAQGKLISVVAGEVFDVAVDIRGGSPTFGQWLGVRLSAANRRSLWIPEGFAHGLLSLAEGSEVQYKVTAYYAASHERTLRWDDPAIGIQWPARPARLSARDRQAPGLQEAGRAGQLPA</sequence>
<dbReference type="InterPro" id="IPR014710">
    <property type="entry name" value="RmlC-like_jellyroll"/>
</dbReference>
<comment type="subunit">
    <text evidence="7">Homodimer.</text>
</comment>
<comment type="similarity">
    <text evidence="7">Belongs to the dTDP-4-dehydrorhamnose 3,5-epimerase family.</text>
</comment>
<dbReference type="Proteomes" id="UP000053096">
    <property type="component" value="Unassembled WGS sequence"/>
</dbReference>
<reference evidence="10 11" key="1">
    <citation type="submission" date="2015-09" db="EMBL/GenBank/DDBJ databases">
        <authorList>
            <person name="Jackson K.R."/>
            <person name="Lunt B.L."/>
            <person name="Fisher J.N.B."/>
            <person name="Gardner A.V."/>
            <person name="Bailey M.E."/>
            <person name="Deus L.M."/>
            <person name="Earl A.S."/>
            <person name="Gibby P.D."/>
            <person name="Hartmann K.A."/>
            <person name="Liu J.E."/>
            <person name="Manci A.M."/>
            <person name="Nielsen D.A."/>
            <person name="Solomon M.B."/>
            <person name="Breakwell D.P."/>
            <person name="Burnett S.H."/>
            <person name="Grose J.H."/>
        </authorList>
    </citation>
    <scope>NUCLEOTIDE SEQUENCE [LARGE SCALE GENOMIC DNA]</scope>
    <source>
        <strain evidence="10 11">2789STDY5608636</strain>
    </source>
</reference>
<dbReference type="Pfam" id="PF00908">
    <property type="entry name" value="dTDP_sugar_isom"/>
    <property type="match status" value="1"/>
</dbReference>
<dbReference type="EMBL" id="CP016440">
    <property type="protein sequence ID" value="ANY17959.1"/>
    <property type="molecule type" value="Genomic_DNA"/>
</dbReference>
<dbReference type="InterPro" id="IPR011051">
    <property type="entry name" value="RmlC_Cupin_sf"/>
</dbReference>
<gene>
    <name evidence="10" type="primary">rfbC</name>
    <name evidence="9" type="ORF">BBN53_19965</name>
    <name evidence="10" type="ORF">ERS370011_02301</name>
</gene>
<protein>
    <recommendedName>
        <fullName evidence="4 7">dTDP-4-dehydrorhamnose 3,5-epimerase</fullName>
        <ecNumber evidence="3 7">5.1.3.13</ecNumber>
    </recommendedName>
    <alternativeName>
        <fullName evidence="7">Thymidine diphospho-4-keto-rhamnose 3,5-epimerase</fullName>
    </alternativeName>
</protein>
<dbReference type="GO" id="GO:0005829">
    <property type="term" value="C:cytosol"/>
    <property type="evidence" value="ECO:0007669"/>
    <property type="project" value="TreeGrafter"/>
</dbReference>
<comment type="pathway">
    <text evidence="7">Carbohydrate biosynthesis; dTDP-L-rhamnose biosynthesis.</text>
</comment>
<name>A0A0J6CAE4_9BORD</name>
<dbReference type="Proteomes" id="UP000092950">
    <property type="component" value="Chromosome"/>
</dbReference>
<organism evidence="10 11">
    <name type="scientific">Bordetella pseudohinzii</name>
    <dbReference type="NCBI Taxonomy" id="1331258"/>
    <lineage>
        <taxon>Bacteria</taxon>
        <taxon>Pseudomonadati</taxon>
        <taxon>Pseudomonadota</taxon>
        <taxon>Betaproteobacteria</taxon>
        <taxon>Burkholderiales</taxon>
        <taxon>Alcaligenaceae</taxon>
        <taxon>Bordetella</taxon>
    </lineage>
</organism>
<evidence type="ECO:0000313" key="12">
    <source>
        <dbReference type="Proteomes" id="UP000092950"/>
    </source>
</evidence>
<evidence type="ECO:0000313" key="11">
    <source>
        <dbReference type="Proteomes" id="UP000053096"/>
    </source>
</evidence>